<dbReference type="Pfam" id="PF01814">
    <property type="entry name" value="Hemerythrin"/>
    <property type="match status" value="1"/>
</dbReference>
<dbReference type="GO" id="GO:0005886">
    <property type="term" value="C:plasma membrane"/>
    <property type="evidence" value="ECO:0007669"/>
    <property type="project" value="TreeGrafter"/>
</dbReference>
<dbReference type="Proteomes" id="UP000669179">
    <property type="component" value="Unassembled WGS sequence"/>
</dbReference>
<comment type="similarity">
    <text evidence="1">Belongs to the F420H(2)-dependent quinone reductase family.</text>
</comment>
<comment type="catalytic activity">
    <reaction evidence="2">
        <text>oxidized coenzyme F420-(gamma-L-Glu)(n) + a quinol + H(+) = reduced coenzyme F420-(gamma-L-Glu)(n) + a quinone</text>
        <dbReference type="Rhea" id="RHEA:39663"/>
        <dbReference type="Rhea" id="RHEA-COMP:12939"/>
        <dbReference type="Rhea" id="RHEA-COMP:14378"/>
        <dbReference type="ChEBI" id="CHEBI:15378"/>
        <dbReference type="ChEBI" id="CHEBI:24646"/>
        <dbReference type="ChEBI" id="CHEBI:132124"/>
        <dbReference type="ChEBI" id="CHEBI:133980"/>
        <dbReference type="ChEBI" id="CHEBI:139511"/>
    </reaction>
</comment>
<dbReference type="Gene3D" id="2.30.110.10">
    <property type="entry name" value="Electron Transport, Fmn-binding Protein, Chain A"/>
    <property type="match status" value="1"/>
</dbReference>
<reference evidence="4" key="1">
    <citation type="submission" date="2021-03" db="EMBL/GenBank/DDBJ databases">
        <authorList>
            <person name="Kanchanasin P."/>
            <person name="Saeng-In P."/>
            <person name="Phongsopitanun W."/>
            <person name="Yuki M."/>
            <person name="Kudo T."/>
            <person name="Ohkuma M."/>
            <person name="Tanasupawat S."/>
        </authorList>
    </citation>
    <scope>NUCLEOTIDE SEQUENCE</scope>
    <source>
        <strain evidence="4">GKU 128</strain>
    </source>
</reference>
<dbReference type="GO" id="GO:0016491">
    <property type="term" value="F:oxidoreductase activity"/>
    <property type="evidence" value="ECO:0007669"/>
    <property type="project" value="InterPro"/>
</dbReference>
<dbReference type="EMBL" id="JAGEOJ010000026">
    <property type="protein sequence ID" value="MBO2454420.1"/>
    <property type="molecule type" value="Genomic_DNA"/>
</dbReference>
<dbReference type="InterPro" id="IPR004378">
    <property type="entry name" value="F420H2_quin_Rdtase"/>
</dbReference>
<name>A0A939TFI9_9ACTN</name>
<feature type="domain" description="Hemerythrin-like" evidence="3">
    <location>
        <begin position="143"/>
        <end position="264"/>
    </location>
</feature>
<protein>
    <submittedName>
        <fullName evidence="4">Nitroreductase family deazaflavin-dependent oxidoreductase</fullName>
    </submittedName>
</protein>
<dbReference type="RefSeq" id="WP_208262629.1">
    <property type="nucleotide sequence ID" value="NZ_JAGEOJ010000026.1"/>
</dbReference>
<dbReference type="InterPro" id="IPR012349">
    <property type="entry name" value="Split_barrel_FMN-bd"/>
</dbReference>
<sequence>MADWNLQIIEEFRANEGKVGGPFEGATLLLLTTRGRRSGRPHTTPLTYLADGGRLLVFASNAGGPNDPAWLLNATADPRVTVEVGTESYEATGHVLEGEERDRLYALQSELVPAYAEYQRQTERVIPVVALYRIQPDAIAAGDHLLAVHGELRAELAALKKEAIGVAKGEDVERRLRAHCFSVCDALGEHHASEDRVFPHVQKRYPGLAPVLDRLRREHVAVAKLKDDIRALVDEADPERFQAELERMTAELEAHFAYEERELLVAANTLRPRDLGR</sequence>
<evidence type="ECO:0000256" key="2">
    <source>
        <dbReference type="ARBA" id="ARBA00049106"/>
    </source>
</evidence>
<dbReference type="SUPFAM" id="SSF50475">
    <property type="entry name" value="FMN-binding split barrel"/>
    <property type="match status" value="1"/>
</dbReference>
<dbReference type="CDD" id="cd12108">
    <property type="entry name" value="Hr-like"/>
    <property type="match status" value="1"/>
</dbReference>
<dbReference type="PANTHER" id="PTHR39428:SF1">
    <property type="entry name" value="F420H(2)-DEPENDENT QUINONE REDUCTASE RV1261C"/>
    <property type="match status" value="1"/>
</dbReference>
<keyword evidence="5" id="KW-1185">Reference proteome</keyword>
<evidence type="ECO:0000256" key="1">
    <source>
        <dbReference type="ARBA" id="ARBA00008710"/>
    </source>
</evidence>
<comment type="caution">
    <text evidence="4">The sequence shown here is derived from an EMBL/GenBank/DDBJ whole genome shotgun (WGS) entry which is preliminary data.</text>
</comment>
<dbReference type="Gene3D" id="1.20.120.520">
    <property type="entry name" value="nmb1532 protein domain like"/>
    <property type="match status" value="1"/>
</dbReference>
<organism evidence="4 5">
    <name type="scientific">Actinomadura barringtoniae</name>
    <dbReference type="NCBI Taxonomy" id="1427535"/>
    <lineage>
        <taxon>Bacteria</taxon>
        <taxon>Bacillati</taxon>
        <taxon>Actinomycetota</taxon>
        <taxon>Actinomycetes</taxon>
        <taxon>Streptosporangiales</taxon>
        <taxon>Thermomonosporaceae</taxon>
        <taxon>Actinomadura</taxon>
    </lineage>
</organism>
<evidence type="ECO:0000313" key="4">
    <source>
        <dbReference type="EMBL" id="MBO2454420.1"/>
    </source>
</evidence>
<dbReference type="GO" id="GO:0070967">
    <property type="term" value="F:coenzyme F420 binding"/>
    <property type="evidence" value="ECO:0007669"/>
    <property type="project" value="TreeGrafter"/>
</dbReference>
<gene>
    <name evidence="4" type="ORF">J4573_45545</name>
</gene>
<dbReference type="NCBIfam" id="TIGR00026">
    <property type="entry name" value="hi_GC_TIGR00026"/>
    <property type="match status" value="1"/>
</dbReference>
<proteinExistence type="inferred from homology"/>
<evidence type="ECO:0000259" key="3">
    <source>
        <dbReference type="Pfam" id="PF01814"/>
    </source>
</evidence>
<dbReference type="InterPro" id="IPR012312">
    <property type="entry name" value="Hemerythrin-like"/>
</dbReference>
<evidence type="ECO:0000313" key="5">
    <source>
        <dbReference type="Proteomes" id="UP000669179"/>
    </source>
</evidence>
<dbReference type="PANTHER" id="PTHR39428">
    <property type="entry name" value="F420H(2)-DEPENDENT QUINONE REDUCTASE RV1261C"/>
    <property type="match status" value="1"/>
</dbReference>
<dbReference type="AlphaFoldDB" id="A0A939TFI9"/>
<accession>A0A939TFI9</accession>
<dbReference type="Pfam" id="PF04075">
    <property type="entry name" value="F420H2_quin_red"/>
    <property type="match status" value="1"/>
</dbReference>